<dbReference type="PANTHER" id="PTHR47234:SF1">
    <property type="entry name" value="TONB-DEPENDENT RECEPTOR"/>
    <property type="match status" value="1"/>
</dbReference>
<evidence type="ECO:0000256" key="5">
    <source>
        <dbReference type="SAM" id="SignalP"/>
    </source>
</evidence>
<dbReference type="RefSeq" id="WP_311361640.1">
    <property type="nucleotide sequence ID" value="NZ_JAVRIE010000003.1"/>
</dbReference>
<feature type="domain" description="TonB-dependent receptor-like beta-barrel" evidence="6">
    <location>
        <begin position="495"/>
        <end position="1023"/>
    </location>
</feature>
<evidence type="ECO:0000256" key="1">
    <source>
        <dbReference type="ARBA" id="ARBA00004442"/>
    </source>
</evidence>
<dbReference type="Gene3D" id="2.170.130.10">
    <property type="entry name" value="TonB-dependent receptor, plug domain"/>
    <property type="match status" value="1"/>
</dbReference>
<evidence type="ECO:0000256" key="4">
    <source>
        <dbReference type="RuleBase" id="RU003357"/>
    </source>
</evidence>
<dbReference type="InterPro" id="IPR000531">
    <property type="entry name" value="Beta-barrel_TonB"/>
</dbReference>
<organism evidence="8 9">
    <name type="scientific">Brumicola blandensis</name>
    <dbReference type="NCBI Taxonomy" id="3075611"/>
    <lineage>
        <taxon>Bacteria</taxon>
        <taxon>Pseudomonadati</taxon>
        <taxon>Pseudomonadota</taxon>
        <taxon>Gammaproteobacteria</taxon>
        <taxon>Alteromonadales</taxon>
        <taxon>Alteromonadaceae</taxon>
        <taxon>Brumicola</taxon>
    </lineage>
</organism>
<dbReference type="Pfam" id="PF07715">
    <property type="entry name" value="Plug"/>
    <property type="match status" value="1"/>
</dbReference>
<keyword evidence="5" id="KW-0732">Signal</keyword>
<dbReference type="InterPro" id="IPR012910">
    <property type="entry name" value="Plug_dom"/>
</dbReference>
<evidence type="ECO:0000313" key="8">
    <source>
        <dbReference type="EMBL" id="MDT0582870.1"/>
    </source>
</evidence>
<dbReference type="GO" id="GO:0009279">
    <property type="term" value="C:cell outer membrane"/>
    <property type="evidence" value="ECO:0007669"/>
    <property type="project" value="UniProtKB-SubCell"/>
</dbReference>
<keyword evidence="2 4" id="KW-0472">Membrane</keyword>
<dbReference type="PANTHER" id="PTHR47234">
    <property type="match status" value="1"/>
</dbReference>
<feature type="domain" description="TonB-dependent receptor plug" evidence="7">
    <location>
        <begin position="65"/>
        <end position="181"/>
    </location>
</feature>
<evidence type="ECO:0000256" key="3">
    <source>
        <dbReference type="ARBA" id="ARBA00023237"/>
    </source>
</evidence>
<keyword evidence="9" id="KW-1185">Reference proteome</keyword>
<accession>A0AAW8R4V5</accession>
<protein>
    <submittedName>
        <fullName evidence="8">TonB-dependent receptor</fullName>
    </submittedName>
</protein>
<feature type="signal peptide" evidence="5">
    <location>
        <begin position="1"/>
        <end position="30"/>
    </location>
</feature>
<dbReference type="InterPro" id="IPR036942">
    <property type="entry name" value="Beta-barrel_TonB_sf"/>
</dbReference>
<evidence type="ECO:0000259" key="6">
    <source>
        <dbReference type="Pfam" id="PF00593"/>
    </source>
</evidence>
<keyword evidence="3" id="KW-0998">Cell outer membrane</keyword>
<dbReference type="InterPro" id="IPR037066">
    <property type="entry name" value="Plug_dom_sf"/>
</dbReference>
<name>A0AAW8R4V5_9ALTE</name>
<evidence type="ECO:0000313" key="9">
    <source>
        <dbReference type="Proteomes" id="UP001249020"/>
    </source>
</evidence>
<gene>
    <name evidence="8" type="ORF">RM544_09970</name>
</gene>
<dbReference type="AlphaFoldDB" id="A0AAW8R4V5"/>
<dbReference type="Gene3D" id="2.40.170.20">
    <property type="entry name" value="TonB-dependent receptor, beta-barrel domain"/>
    <property type="match status" value="1"/>
</dbReference>
<comment type="caution">
    <text evidence="8">The sequence shown here is derived from an EMBL/GenBank/DDBJ whole genome shotgun (WGS) entry which is preliminary data.</text>
</comment>
<dbReference type="Pfam" id="PF00593">
    <property type="entry name" value="TonB_dep_Rec_b-barrel"/>
    <property type="match status" value="1"/>
</dbReference>
<proteinExistence type="inferred from homology"/>
<keyword evidence="8" id="KW-0675">Receptor</keyword>
<keyword evidence="4" id="KW-0798">TonB box</keyword>
<dbReference type="Proteomes" id="UP001249020">
    <property type="component" value="Unassembled WGS sequence"/>
</dbReference>
<comment type="subcellular location">
    <subcellularLocation>
        <location evidence="1 4">Cell outer membrane</location>
    </subcellularLocation>
</comment>
<evidence type="ECO:0000256" key="2">
    <source>
        <dbReference type="ARBA" id="ARBA00023136"/>
    </source>
</evidence>
<sequence length="1063" mass="115348">MNQSNDTKLHKVSMAVLVALGCLAAPNLYAQETDDLLEEEEEEVAEVVERISVTGSRIKRDEFSNASPIQVVSGEISRELGLFDATEMLQTTSQVSGLQIDNTFGGFVLDNGPGASTIGFRGLGADRTLVLINGRRMAPAGVGGAPSSPDLNLIPSVIIDRIENLFDGASTVYGSDAIAGVANVILRSNVEGFDFQGSFSNPQASGGEETTFSAMYGASGDNYSFNVAAEYFERKTQTYADSAFASDCNEYYHEGNDGNIYTQYRGIGPNINPPQNCKLSSLINRVSLGFFGSVYYTEGFTNIGIPNFSDSGSSLGNVPFINGLFAADTNGDGIPDAGIYDGDGDGLRDVDFQDPFYNASASDYVNQSDWLSPNKRFSLFANGDYLFNDENDTRFYYEALYAQRASDVFNNGAQFFQGIIPADHPLNICGTDPINGNNCYATTGLDAFFGDTRLDIQPIISVRGDRENSEVDVSQFRLAAGLNGNIGLLDGFGEGNWTYEVSATHSASDGKNTISGISQARIDQSLNNAVRNADGSITCGTDCVVVDLLSPTLYQLGAGDFATQAERDFLFIDRIIETEVKQTVFGGFITGDLFNLPWNDQTVPLVVGAEWRKDEIITDANDVAADGLLAGFFSDQGADGSRIIREVFFETEFPLLRGQEYAEELTVTAAGRITEESFYSAEQIWSLKGIYRPNEWLTIRGTRGTSYRAPNLRERFLNGTSGFGTVFDPCVVPEAARVGNITDPSAGNTYDAALDTRETRVLDACRANNLDPTSLGINVLGSGSGYQSEITTGGTQNLNPETSTSTTYGFVIEQPFTDAFDLTLSVTRYDIDIENGVAEPSASFVAAQCYDNIDQPNGDSGFCAFLERGDDGLIDNVDSRFINIGLEGSEGTDYNIFYNQAFVVGDQELDVTLDIIGTKLKSAEFQIFETFDDNKGEPAFPEWRGSARLSLAYSDFRFNWFTRYIDAGQADEPPTFEDDNPPCNGIANVSCRAVYYTDNYTVHNASLSYSMDDLTVTVGVQNVFNDAPPKVDTAGVFATRNIPLGVGYDTLGRTGYISFGYTF</sequence>
<feature type="chain" id="PRO_5043959184" evidence="5">
    <location>
        <begin position="31"/>
        <end position="1063"/>
    </location>
</feature>
<comment type="similarity">
    <text evidence="4">Belongs to the TonB-dependent receptor family.</text>
</comment>
<dbReference type="SUPFAM" id="SSF56935">
    <property type="entry name" value="Porins"/>
    <property type="match status" value="1"/>
</dbReference>
<reference evidence="8 9" key="1">
    <citation type="submission" date="2023-09" db="EMBL/GenBank/DDBJ databases">
        <authorList>
            <person name="Rey-Velasco X."/>
        </authorList>
    </citation>
    <scope>NUCLEOTIDE SEQUENCE [LARGE SCALE GENOMIC DNA]</scope>
    <source>
        <strain evidence="8 9">W409</strain>
    </source>
</reference>
<evidence type="ECO:0000259" key="7">
    <source>
        <dbReference type="Pfam" id="PF07715"/>
    </source>
</evidence>
<dbReference type="EMBL" id="JAVRIE010000003">
    <property type="protein sequence ID" value="MDT0582870.1"/>
    <property type="molecule type" value="Genomic_DNA"/>
</dbReference>